<comment type="caution">
    <text evidence="2">The sequence shown here is derived from an EMBL/GenBank/DDBJ whole genome shotgun (WGS) entry which is preliminary data.</text>
</comment>
<sequence length="198" mass="22866">MKPAIGLLISIFTNIFLFHIRQSYALQIHDDIKAETYTPLLQRTDVPSEIAKIITLSDKYNANVCFLRNTYLGQEDVPNECKCTFSRLQKIELECANQENRNEAKCQSKLCETCCILSLSSKFSKENNSSLPVNCKMRCLNSPIISNITEDSLQFLNDYLLKIDNIYHEKFDFVKPKEEKEVPTQYHVTPLKEKDDSL</sequence>
<evidence type="ECO:0000313" key="2">
    <source>
        <dbReference type="EMBL" id="EKX72963.1"/>
    </source>
</evidence>
<organism evidence="2 3">
    <name type="scientific">Theileria equi strain WA</name>
    <dbReference type="NCBI Taxonomy" id="1537102"/>
    <lineage>
        <taxon>Eukaryota</taxon>
        <taxon>Sar</taxon>
        <taxon>Alveolata</taxon>
        <taxon>Apicomplexa</taxon>
        <taxon>Aconoidasida</taxon>
        <taxon>Piroplasmida</taxon>
        <taxon>Theileriidae</taxon>
        <taxon>Theileria</taxon>
    </lineage>
</organism>
<name>L1LCS0_THEEQ</name>
<dbReference type="RefSeq" id="XP_004832415.1">
    <property type="nucleotide sequence ID" value="XM_004832358.1"/>
</dbReference>
<keyword evidence="1" id="KW-0732">Signal</keyword>
<feature type="signal peptide" evidence="1">
    <location>
        <begin position="1"/>
        <end position="25"/>
    </location>
</feature>
<evidence type="ECO:0000256" key="1">
    <source>
        <dbReference type="SAM" id="SignalP"/>
    </source>
</evidence>
<dbReference type="GeneID" id="15802627"/>
<feature type="chain" id="PRO_5003952532" evidence="1">
    <location>
        <begin position="26"/>
        <end position="198"/>
    </location>
</feature>
<dbReference type="AlphaFoldDB" id="L1LCS0"/>
<evidence type="ECO:0000313" key="3">
    <source>
        <dbReference type="Proteomes" id="UP000031512"/>
    </source>
</evidence>
<dbReference type="EMBL" id="ACOU01000004">
    <property type="protein sequence ID" value="EKX72963.1"/>
    <property type="molecule type" value="Genomic_DNA"/>
</dbReference>
<proteinExistence type="predicted"/>
<dbReference type="Proteomes" id="UP000031512">
    <property type="component" value="Unassembled WGS sequence"/>
</dbReference>
<dbReference type="KEGG" id="beq:BEWA_015220"/>
<dbReference type="VEuPathDB" id="PiroplasmaDB:BEWA_015220"/>
<keyword evidence="3" id="KW-1185">Reference proteome</keyword>
<gene>
    <name evidence="2" type="ORF">BEWA_015220</name>
</gene>
<dbReference type="eggNOG" id="ENOG502QXFU">
    <property type="taxonomic scope" value="Eukaryota"/>
</dbReference>
<reference evidence="2 3" key="1">
    <citation type="journal article" date="2012" name="BMC Genomics">
        <title>Comparative genomic analysis and phylogenetic position of Theileria equi.</title>
        <authorList>
            <person name="Kappmeyer L.S."/>
            <person name="Thiagarajan M."/>
            <person name="Herndon D.R."/>
            <person name="Ramsay J.D."/>
            <person name="Caler E."/>
            <person name="Djikeng A."/>
            <person name="Gillespie J.J."/>
            <person name="Lau A.O."/>
            <person name="Roalson E.H."/>
            <person name="Silva J.C."/>
            <person name="Silva M.G."/>
            <person name="Suarez C.E."/>
            <person name="Ueti M.W."/>
            <person name="Nene V.M."/>
            <person name="Mealey R.H."/>
            <person name="Knowles D.P."/>
            <person name="Brayton K.A."/>
        </authorList>
    </citation>
    <scope>NUCLEOTIDE SEQUENCE [LARGE SCALE GENOMIC DNA]</scope>
    <source>
        <strain evidence="2 3">WA</strain>
    </source>
</reference>
<protein>
    <submittedName>
        <fullName evidence="2">Signal peptide containing protein</fullName>
    </submittedName>
</protein>
<accession>L1LCS0</accession>
<dbReference type="OrthoDB" id="360958at2759"/>